<dbReference type="SUPFAM" id="SSF53383">
    <property type="entry name" value="PLP-dependent transferases"/>
    <property type="match status" value="1"/>
</dbReference>
<reference evidence="7" key="1">
    <citation type="submission" date="2025-08" db="UniProtKB">
        <authorList>
            <consortium name="Ensembl"/>
        </authorList>
    </citation>
    <scope>IDENTIFICATION</scope>
</reference>
<dbReference type="PANTHER" id="PTHR48097:SF9">
    <property type="entry name" value="L-THREONINE ALDOLASE"/>
    <property type="match status" value="1"/>
</dbReference>
<evidence type="ECO:0000313" key="8">
    <source>
        <dbReference type="Proteomes" id="UP000694393"/>
    </source>
</evidence>
<dbReference type="Ensembl" id="ENSPCET00000016155.1">
    <property type="protein sequence ID" value="ENSPCEP00000015599.1"/>
    <property type="gene ID" value="ENSPCEG00000012315.1"/>
</dbReference>
<keyword evidence="8" id="KW-1185">Reference proteome</keyword>
<dbReference type="InterPro" id="IPR015424">
    <property type="entry name" value="PyrdxlP-dep_Trfase"/>
</dbReference>
<keyword evidence="3" id="KW-0663">Pyridoxal phosphate</keyword>
<comment type="similarity">
    <text evidence="2">Belongs to the threonine aldolase family.</text>
</comment>
<feature type="domain" description="Aromatic amino acid beta-eliminating lyase/threonine aldolase" evidence="6">
    <location>
        <begin position="70"/>
        <end position="360"/>
    </location>
</feature>
<organism evidence="7 8">
    <name type="scientific">Pelusios castaneus</name>
    <name type="common">West African mud turtle</name>
    <dbReference type="NCBI Taxonomy" id="367368"/>
    <lineage>
        <taxon>Eukaryota</taxon>
        <taxon>Metazoa</taxon>
        <taxon>Chordata</taxon>
        <taxon>Craniata</taxon>
        <taxon>Vertebrata</taxon>
        <taxon>Euteleostomi</taxon>
        <taxon>Archelosauria</taxon>
        <taxon>Testudinata</taxon>
        <taxon>Testudines</taxon>
        <taxon>Pleurodira</taxon>
        <taxon>Pelomedusidae</taxon>
        <taxon>Pelusios</taxon>
    </lineage>
</organism>
<evidence type="ECO:0000256" key="5">
    <source>
        <dbReference type="SAM" id="MobiDB-lite"/>
    </source>
</evidence>
<dbReference type="Proteomes" id="UP000694393">
    <property type="component" value="Unplaced"/>
</dbReference>
<dbReference type="InterPro" id="IPR015421">
    <property type="entry name" value="PyrdxlP-dep_Trfase_major"/>
</dbReference>
<evidence type="ECO:0000256" key="3">
    <source>
        <dbReference type="ARBA" id="ARBA00022898"/>
    </source>
</evidence>
<dbReference type="InterPro" id="IPR023603">
    <property type="entry name" value="Low_specificity_L-TA-like"/>
</dbReference>
<dbReference type="GO" id="GO:0006567">
    <property type="term" value="P:L-threonine catabolic process"/>
    <property type="evidence" value="ECO:0007669"/>
    <property type="project" value="TreeGrafter"/>
</dbReference>
<dbReference type="GO" id="GO:0008732">
    <property type="term" value="F:L-allo-threonine aldolase activity"/>
    <property type="evidence" value="ECO:0007669"/>
    <property type="project" value="TreeGrafter"/>
</dbReference>
<evidence type="ECO:0000256" key="2">
    <source>
        <dbReference type="ARBA" id="ARBA00006966"/>
    </source>
</evidence>
<feature type="region of interest" description="Disordered" evidence="5">
    <location>
        <begin position="15"/>
        <end position="34"/>
    </location>
</feature>
<dbReference type="FunFam" id="3.40.640.10:FF:000030">
    <property type="entry name" value="Low-specificity L-threonine aldolase"/>
    <property type="match status" value="1"/>
</dbReference>
<evidence type="ECO:0000313" key="7">
    <source>
        <dbReference type="Ensembl" id="ENSPCEP00000015599.1"/>
    </source>
</evidence>
<evidence type="ECO:0000256" key="4">
    <source>
        <dbReference type="ARBA" id="ARBA00023239"/>
    </source>
</evidence>
<evidence type="ECO:0000259" key="6">
    <source>
        <dbReference type="Pfam" id="PF01212"/>
    </source>
</evidence>
<reference evidence="7" key="2">
    <citation type="submission" date="2025-09" db="UniProtKB">
        <authorList>
            <consortium name="Ensembl"/>
        </authorList>
    </citation>
    <scope>IDENTIFICATION</scope>
</reference>
<comment type="cofactor">
    <cofactor evidence="1">
        <name>pyridoxal 5'-phosphate</name>
        <dbReference type="ChEBI" id="CHEBI:597326"/>
    </cofactor>
</comment>
<dbReference type="AlphaFoldDB" id="A0A8C8S8Y9"/>
<dbReference type="InterPro" id="IPR015422">
    <property type="entry name" value="PyrdxlP-dep_Trfase_small"/>
</dbReference>
<dbReference type="NCBIfam" id="NF041359">
    <property type="entry name" value="GntG_guanitoxin"/>
    <property type="match status" value="1"/>
</dbReference>
<dbReference type="Gene3D" id="3.40.640.10">
    <property type="entry name" value="Type I PLP-dependent aspartate aminotransferase-like (Major domain)"/>
    <property type="match status" value="1"/>
</dbReference>
<dbReference type="Pfam" id="PF01212">
    <property type="entry name" value="Beta_elim_lyase"/>
    <property type="match status" value="1"/>
</dbReference>
<name>A0A8C8S8Y9_9SAUR</name>
<accession>A0A8C8S8Y9</accession>
<dbReference type="GO" id="GO:0005829">
    <property type="term" value="C:cytosol"/>
    <property type="evidence" value="ECO:0007669"/>
    <property type="project" value="TreeGrafter"/>
</dbReference>
<keyword evidence="4" id="KW-0456">Lyase</keyword>
<dbReference type="Gene3D" id="3.90.1150.10">
    <property type="entry name" value="Aspartate Aminotransferase, domain 1"/>
    <property type="match status" value="1"/>
</dbReference>
<proteinExistence type="inferred from homology"/>
<sequence>MLRLPRVGRAAGRSLFLPPRAQASPGGSRLGPAQTKPWVVPASCSCPLRWYRAAGLPGGAQPQPQPHVVDLRSETVTRPSAQMRQAMARAEVGDDDYGEDPTVNELQDSAAKLLGMEAALFVPTVTMANLIAVMCHCRRRGAQLLLGREAHLHVFEQGGVAQVAGVHSQVLQDLPDGTMDLCEMESTIREGYGSRYHPRLELVCLENTHSSAGGRVLPLAYLREVRLLADRYGLRIHLDGARLMNAAVAQGVSPAQITHHCDSVSICFSKGLGAPAGALLAGHGEFVAEAWRMRKLLGGGMRQAGVLAAAARVGLECMEETLRRDHENARSFAQGVWELGSPICSIDPSAVETNMVLVKVAGRWLSPGELCELMQLSWVKSLFVRCQKVKKTQTHKHHPILETY</sequence>
<dbReference type="GO" id="GO:0006545">
    <property type="term" value="P:glycine biosynthetic process"/>
    <property type="evidence" value="ECO:0007669"/>
    <property type="project" value="TreeGrafter"/>
</dbReference>
<dbReference type="PANTHER" id="PTHR48097">
    <property type="entry name" value="L-THREONINE ALDOLASE-RELATED"/>
    <property type="match status" value="1"/>
</dbReference>
<protein>
    <recommendedName>
        <fullName evidence="6">Aromatic amino acid beta-eliminating lyase/threonine aldolase domain-containing protein</fullName>
    </recommendedName>
</protein>
<dbReference type="InterPro" id="IPR001597">
    <property type="entry name" value="ArAA_b-elim_lyase/Thr_aldolase"/>
</dbReference>
<evidence type="ECO:0000256" key="1">
    <source>
        <dbReference type="ARBA" id="ARBA00001933"/>
    </source>
</evidence>